<reference evidence="2" key="1">
    <citation type="submission" date="2023-07" db="EMBL/GenBank/DDBJ databases">
        <title>Bacterial whole genome sequence for Sphingobium sp. HBC34.</title>
        <authorList>
            <person name="Le V."/>
            <person name="Ko S.-R."/>
            <person name="Ahn C.-Y."/>
            <person name="Oh H.-M."/>
        </authorList>
    </citation>
    <scope>NUCLEOTIDE SEQUENCE</scope>
    <source>
        <strain evidence="2">HBC34</strain>
    </source>
</reference>
<keyword evidence="3" id="KW-1185">Reference proteome</keyword>
<evidence type="ECO:0000313" key="3">
    <source>
        <dbReference type="Proteomes" id="UP001176471"/>
    </source>
</evidence>
<organism evidence="2 3">
    <name type="scientific">Sphingobium cyanobacteriorum</name>
    <dbReference type="NCBI Taxonomy" id="3063954"/>
    <lineage>
        <taxon>Bacteria</taxon>
        <taxon>Pseudomonadati</taxon>
        <taxon>Pseudomonadota</taxon>
        <taxon>Alphaproteobacteria</taxon>
        <taxon>Sphingomonadales</taxon>
        <taxon>Sphingomonadaceae</taxon>
        <taxon>Sphingobium</taxon>
    </lineage>
</organism>
<feature type="domain" description="SnoaL-like" evidence="1">
    <location>
        <begin position="42"/>
        <end position="128"/>
    </location>
</feature>
<evidence type="ECO:0000313" key="2">
    <source>
        <dbReference type="EMBL" id="MDO7836684.1"/>
    </source>
</evidence>
<name>A0ABT8ZQ68_9SPHN</name>
<comment type="caution">
    <text evidence="2">The sequence shown here is derived from an EMBL/GenBank/DDBJ whole genome shotgun (WGS) entry which is preliminary data.</text>
</comment>
<dbReference type="EMBL" id="JAUQOM010000010">
    <property type="protein sequence ID" value="MDO7836684.1"/>
    <property type="molecule type" value="Genomic_DNA"/>
</dbReference>
<dbReference type="RefSeq" id="WP_304537104.1">
    <property type="nucleotide sequence ID" value="NZ_JAUQOM010000010.1"/>
</dbReference>
<protein>
    <submittedName>
        <fullName evidence="2">Nuclear transport factor 2 family protein</fullName>
    </submittedName>
</protein>
<dbReference type="InterPro" id="IPR032710">
    <property type="entry name" value="NTF2-like_dom_sf"/>
</dbReference>
<sequence>MGPDGNAAVAMLSLQFGFGTGDWPCDAFDNQADAGGAPFSNIHPDARFSMFGPSGRKEMLEGKQAFVDFVGRCAAALADRTDEIVAIMPIDEEGAFVHGRAWRKSRATGEELRYEWAMLYRVENGLITYGADMLDADAQAFWGRVLGQD</sequence>
<dbReference type="Gene3D" id="3.10.450.50">
    <property type="match status" value="1"/>
</dbReference>
<evidence type="ECO:0000259" key="1">
    <source>
        <dbReference type="Pfam" id="PF12680"/>
    </source>
</evidence>
<dbReference type="Proteomes" id="UP001176471">
    <property type="component" value="Unassembled WGS sequence"/>
</dbReference>
<dbReference type="InterPro" id="IPR037401">
    <property type="entry name" value="SnoaL-like"/>
</dbReference>
<proteinExistence type="predicted"/>
<accession>A0ABT8ZQ68</accession>
<gene>
    <name evidence="2" type="ORF">Q4610_16680</name>
</gene>
<dbReference type="SUPFAM" id="SSF54427">
    <property type="entry name" value="NTF2-like"/>
    <property type="match status" value="1"/>
</dbReference>
<dbReference type="Pfam" id="PF12680">
    <property type="entry name" value="SnoaL_2"/>
    <property type="match status" value="1"/>
</dbReference>